<dbReference type="Gene3D" id="2.40.420.20">
    <property type="match status" value="1"/>
</dbReference>
<sequence>MSTIVILIVSVNLVLLEKNGSKAERLNFISNWKVLATGDLVETFRTEGVVAPSERNPVFVDPNVTFKGFLVEKGDEVENGTPLFEYATDDLDEQIALLDAEITRLEKEKKSIETFMSDIEKTKRSLPGNRLNPKPVLEDPELEAVVEAVTRIESSGQAREIRTIDQSISEKELELEKVELEIEKYEKQRDVVKSGRKGLTMLSPYEGTVEEISFELNNPVMTIVSEDLLIEGRLGEKVVSVVEEGMRVDVHSNLLEESLSGEVGTVSELPVEKPDVKLESFYPFTVVLEEEDNNLYAGYHVHADIVVDEALDVPVVRSESVLDKRKTSYLWILNRKGMVEKREVDLGLHVGNRIEVISGAEPGEVYVKLQKEIDQAGPFITPLKGGKHIFDEWEKTSFRKKLKYVLVGILQR</sequence>
<dbReference type="Pfam" id="PF25990">
    <property type="entry name" value="Beta-barrel_YknX"/>
    <property type="match status" value="1"/>
</dbReference>
<evidence type="ECO:0000313" key="7">
    <source>
        <dbReference type="Proteomes" id="UP000682713"/>
    </source>
</evidence>
<dbReference type="Pfam" id="PF25967">
    <property type="entry name" value="RND-MFP_C"/>
    <property type="match status" value="1"/>
</dbReference>
<dbReference type="EMBL" id="JAGYPJ010000001">
    <property type="protein sequence ID" value="MBS4200662.1"/>
    <property type="molecule type" value="Genomic_DNA"/>
</dbReference>
<evidence type="ECO:0000256" key="1">
    <source>
        <dbReference type="ARBA" id="ARBA00004196"/>
    </source>
</evidence>
<dbReference type="GO" id="GO:0030313">
    <property type="term" value="C:cell envelope"/>
    <property type="evidence" value="ECO:0007669"/>
    <property type="project" value="UniProtKB-SubCell"/>
</dbReference>
<evidence type="ECO:0000256" key="3">
    <source>
        <dbReference type="SAM" id="Coils"/>
    </source>
</evidence>
<dbReference type="InterPro" id="IPR050465">
    <property type="entry name" value="UPF0194_transport"/>
</dbReference>
<dbReference type="InterPro" id="IPR058636">
    <property type="entry name" value="Beta-barrel_YknX"/>
</dbReference>
<feature type="domain" description="YknX-like beta-barrel" evidence="5">
    <location>
        <begin position="229"/>
        <end position="305"/>
    </location>
</feature>
<dbReference type="Gene3D" id="2.40.30.170">
    <property type="match status" value="1"/>
</dbReference>
<proteinExistence type="predicted"/>
<accession>A0A942TR94</accession>
<gene>
    <name evidence="6" type="ORF">KHA93_13570</name>
</gene>
<protein>
    <submittedName>
        <fullName evidence="6">Uncharacterized protein</fullName>
    </submittedName>
</protein>
<comment type="subcellular location">
    <subcellularLocation>
        <location evidence="1">Cell envelope</location>
    </subcellularLocation>
</comment>
<feature type="coiled-coil region" evidence="3">
    <location>
        <begin position="161"/>
        <end position="195"/>
    </location>
</feature>
<name>A0A942TR94_9BACI</name>
<evidence type="ECO:0000259" key="4">
    <source>
        <dbReference type="Pfam" id="PF25967"/>
    </source>
</evidence>
<organism evidence="6 7">
    <name type="scientific">Lederbergia citrisecunda</name>
    <dbReference type="NCBI Taxonomy" id="2833583"/>
    <lineage>
        <taxon>Bacteria</taxon>
        <taxon>Bacillati</taxon>
        <taxon>Bacillota</taxon>
        <taxon>Bacilli</taxon>
        <taxon>Bacillales</taxon>
        <taxon>Bacillaceae</taxon>
        <taxon>Lederbergia</taxon>
    </lineage>
</organism>
<feature type="domain" description="Multidrug resistance protein MdtA-like C-terminal permuted SH3" evidence="4">
    <location>
        <begin position="323"/>
        <end position="364"/>
    </location>
</feature>
<evidence type="ECO:0000313" key="6">
    <source>
        <dbReference type="EMBL" id="MBS4200662.1"/>
    </source>
</evidence>
<evidence type="ECO:0000259" key="5">
    <source>
        <dbReference type="Pfam" id="PF25990"/>
    </source>
</evidence>
<evidence type="ECO:0000256" key="2">
    <source>
        <dbReference type="ARBA" id="ARBA00023054"/>
    </source>
</evidence>
<keyword evidence="7" id="KW-1185">Reference proteome</keyword>
<dbReference type="AlphaFoldDB" id="A0A942TR94"/>
<reference evidence="6 7" key="1">
    <citation type="submission" date="2021-05" db="EMBL/GenBank/DDBJ databases">
        <title>Novel Bacillus species.</title>
        <authorList>
            <person name="Liu G."/>
        </authorList>
    </citation>
    <scope>NUCLEOTIDE SEQUENCE [LARGE SCALE GENOMIC DNA]</scope>
    <source>
        <strain evidence="6 7">FJAT-49732</strain>
    </source>
</reference>
<dbReference type="PANTHER" id="PTHR32347:SF14">
    <property type="entry name" value="EFFLUX SYSTEM COMPONENT YKNX-RELATED"/>
    <property type="match status" value="1"/>
</dbReference>
<dbReference type="Proteomes" id="UP000682713">
    <property type="component" value="Unassembled WGS sequence"/>
</dbReference>
<comment type="caution">
    <text evidence="6">The sequence shown here is derived from an EMBL/GenBank/DDBJ whole genome shotgun (WGS) entry which is preliminary data.</text>
</comment>
<dbReference type="PANTHER" id="PTHR32347">
    <property type="entry name" value="EFFLUX SYSTEM COMPONENT YKNX-RELATED"/>
    <property type="match status" value="1"/>
</dbReference>
<dbReference type="RefSeq" id="WP_213111218.1">
    <property type="nucleotide sequence ID" value="NZ_JAGYPJ010000001.1"/>
</dbReference>
<dbReference type="InterPro" id="IPR058627">
    <property type="entry name" value="MdtA-like_C"/>
</dbReference>
<keyword evidence="2 3" id="KW-0175">Coiled coil</keyword>